<dbReference type="RefSeq" id="WP_248824396.1">
    <property type="nucleotide sequence ID" value="NZ_JALKFT010000007.1"/>
</dbReference>
<evidence type="ECO:0000256" key="8">
    <source>
        <dbReference type="ARBA" id="ARBA00023008"/>
    </source>
</evidence>
<keyword evidence="4" id="KW-0808">Transferase</keyword>
<dbReference type="SUPFAM" id="SSF64438">
    <property type="entry name" value="CNF1/YfiH-like putative cysteine hydrolases"/>
    <property type="match status" value="1"/>
</dbReference>
<keyword evidence="7" id="KW-0862">Zinc</keyword>
<evidence type="ECO:0000256" key="7">
    <source>
        <dbReference type="ARBA" id="ARBA00022833"/>
    </source>
</evidence>
<dbReference type="EMBL" id="JALKFT010000007">
    <property type="protein sequence ID" value="MCK9876042.1"/>
    <property type="molecule type" value="Genomic_DNA"/>
</dbReference>
<evidence type="ECO:0000256" key="2">
    <source>
        <dbReference type="ARBA" id="ARBA00003215"/>
    </source>
</evidence>
<evidence type="ECO:0000313" key="14">
    <source>
        <dbReference type="EMBL" id="MCK9876042.1"/>
    </source>
</evidence>
<comment type="function">
    <text evidence="2">Purine nucleoside enzyme that catalyzes the phosphorolysis of adenosine and inosine nucleosides, yielding D-ribose 1-phosphate and the respective free bases, adenine and hypoxanthine. Also catalyzes the phosphorolysis of S-methyl-5'-thioadenosine into adenine and S-methyl-5-thio-alpha-D-ribose 1-phosphate. Also has adenosine deaminase activity.</text>
</comment>
<keyword evidence="8" id="KW-0186">Copper</keyword>
<dbReference type="InterPro" id="IPR038371">
    <property type="entry name" value="Cu_polyphenol_OxRdtase_sf"/>
</dbReference>
<evidence type="ECO:0000256" key="1">
    <source>
        <dbReference type="ARBA" id="ARBA00000553"/>
    </source>
</evidence>
<comment type="similarity">
    <text evidence="3 12">Belongs to the purine nucleoside phosphorylase YfiH/LACC1 family.</text>
</comment>
<evidence type="ECO:0000256" key="12">
    <source>
        <dbReference type="RuleBase" id="RU361274"/>
    </source>
</evidence>
<comment type="caution">
    <text evidence="14">The sequence shown here is derived from an EMBL/GenBank/DDBJ whole genome shotgun (WGS) entry which is preliminary data.</text>
</comment>
<keyword evidence="15" id="KW-1185">Reference proteome</keyword>
<gene>
    <name evidence="14" type="primary">pgeF</name>
    <name evidence="14" type="ORF">MXD59_09680</name>
</gene>
<evidence type="ECO:0000256" key="5">
    <source>
        <dbReference type="ARBA" id="ARBA00022723"/>
    </source>
</evidence>
<feature type="region of interest" description="Disordered" evidence="13">
    <location>
        <begin position="1"/>
        <end position="25"/>
    </location>
</feature>
<organism evidence="14 15">
    <name type="scientific">Frankia umida</name>
    <dbReference type="NCBI Taxonomy" id="573489"/>
    <lineage>
        <taxon>Bacteria</taxon>
        <taxon>Bacillati</taxon>
        <taxon>Actinomycetota</taxon>
        <taxon>Actinomycetes</taxon>
        <taxon>Frankiales</taxon>
        <taxon>Frankiaceae</taxon>
        <taxon>Frankia</taxon>
    </lineage>
</organism>
<evidence type="ECO:0000256" key="13">
    <source>
        <dbReference type="SAM" id="MobiDB-lite"/>
    </source>
</evidence>
<comment type="catalytic activity">
    <reaction evidence="10">
        <text>adenosine + phosphate = alpha-D-ribose 1-phosphate + adenine</text>
        <dbReference type="Rhea" id="RHEA:27642"/>
        <dbReference type="ChEBI" id="CHEBI:16335"/>
        <dbReference type="ChEBI" id="CHEBI:16708"/>
        <dbReference type="ChEBI" id="CHEBI:43474"/>
        <dbReference type="ChEBI" id="CHEBI:57720"/>
        <dbReference type="EC" id="2.4.2.1"/>
    </reaction>
    <physiologicalReaction direction="left-to-right" evidence="10">
        <dbReference type="Rhea" id="RHEA:27643"/>
    </physiologicalReaction>
</comment>
<dbReference type="Gene3D" id="3.60.140.10">
    <property type="entry name" value="CNF1/YfiH-like putative cysteine hydrolases"/>
    <property type="match status" value="1"/>
</dbReference>
<evidence type="ECO:0000313" key="15">
    <source>
        <dbReference type="Proteomes" id="UP001201873"/>
    </source>
</evidence>
<evidence type="ECO:0000256" key="10">
    <source>
        <dbReference type="ARBA" id="ARBA00048968"/>
    </source>
</evidence>
<evidence type="ECO:0000256" key="3">
    <source>
        <dbReference type="ARBA" id="ARBA00007353"/>
    </source>
</evidence>
<protein>
    <recommendedName>
        <fullName evidence="12">Purine nucleoside phosphorylase</fullName>
    </recommendedName>
</protein>
<dbReference type="InterPro" id="IPR011324">
    <property type="entry name" value="Cytotoxic_necrot_fac-like_cat"/>
</dbReference>
<name>A0ABT0JXU7_9ACTN</name>
<accession>A0ABT0JXU7</accession>
<dbReference type="NCBIfam" id="TIGR00726">
    <property type="entry name" value="peptidoglycan editing factor PgeF"/>
    <property type="match status" value="1"/>
</dbReference>
<evidence type="ECO:0000256" key="11">
    <source>
        <dbReference type="ARBA" id="ARBA00049893"/>
    </source>
</evidence>
<evidence type="ECO:0000256" key="4">
    <source>
        <dbReference type="ARBA" id="ARBA00022679"/>
    </source>
</evidence>
<comment type="catalytic activity">
    <reaction evidence="9">
        <text>adenosine + H2O + H(+) = inosine + NH4(+)</text>
        <dbReference type="Rhea" id="RHEA:24408"/>
        <dbReference type="ChEBI" id="CHEBI:15377"/>
        <dbReference type="ChEBI" id="CHEBI:15378"/>
        <dbReference type="ChEBI" id="CHEBI:16335"/>
        <dbReference type="ChEBI" id="CHEBI:17596"/>
        <dbReference type="ChEBI" id="CHEBI:28938"/>
        <dbReference type="EC" id="3.5.4.4"/>
    </reaction>
    <physiologicalReaction direction="left-to-right" evidence="9">
        <dbReference type="Rhea" id="RHEA:24409"/>
    </physiologicalReaction>
</comment>
<dbReference type="Pfam" id="PF02578">
    <property type="entry name" value="Cu-oxidase_4"/>
    <property type="match status" value="1"/>
</dbReference>
<dbReference type="InterPro" id="IPR003730">
    <property type="entry name" value="Cu_polyphenol_OxRdtase"/>
</dbReference>
<keyword evidence="6" id="KW-0378">Hydrolase</keyword>
<keyword evidence="5" id="KW-0479">Metal-binding</keyword>
<evidence type="ECO:0000256" key="6">
    <source>
        <dbReference type="ARBA" id="ARBA00022801"/>
    </source>
</evidence>
<proteinExistence type="inferred from homology"/>
<dbReference type="CDD" id="cd16833">
    <property type="entry name" value="YfiH"/>
    <property type="match status" value="1"/>
</dbReference>
<sequence>MPVLVTTRAGGVSAPPFGGPDTATGLDAAGRPDVVGGLNLGDHVGDDADAVAANRARLAARLGVPVRYMRQVHGRQVALVREPGPPPEADALVTDVPGLALAVMVADCAPVLFEAPTAVGVAHAGRVGMAEGVIGATVEALTDLGARPDQLEVTIGPCVCAGCYEVPAPLRAEVERLVPGSAAHTRQGSAAIDLRAGILGQLTRMGVTRVAVSARCPAEDFSLYSYRRDGRTGRFAGLAWLPS</sequence>
<dbReference type="Proteomes" id="UP001201873">
    <property type="component" value="Unassembled WGS sequence"/>
</dbReference>
<evidence type="ECO:0000256" key="9">
    <source>
        <dbReference type="ARBA" id="ARBA00047989"/>
    </source>
</evidence>
<reference evidence="14 15" key="1">
    <citation type="submission" date="2022-04" db="EMBL/GenBank/DDBJ databases">
        <title>Genome diversity in the genus Frankia.</title>
        <authorList>
            <person name="Carlos-Shanley C."/>
            <person name="Hahn D."/>
        </authorList>
    </citation>
    <scope>NUCLEOTIDE SEQUENCE [LARGE SCALE GENOMIC DNA]</scope>
    <source>
        <strain evidence="14 15">Ag45/Mut15</strain>
    </source>
</reference>
<comment type="catalytic activity">
    <reaction evidence="1">
        <text>inosine + phosphate = alpha-D-ribose 1-phosphate + hypoxanthine</text>
        <dbReference type="Rhea" id="RHEA:27646"/>
        <dbReference type="ChEBI" id="CHEBI:17368"/>
        <dbReference type="ChEBI" id="CHEBI:17596"/>
        <dbReference type="ChEBI" id="CHEBI:43474"/>
        <dbReference type="ChEBI" id="CHEBI:57720"/>
        <dbReference type="EC" id="2.4.2.1"/>
    </reaction>
    <physiologicalReaction direction="left-to-right" evidence="1">
        <dbReference type="Rhea" id="RHEA:27647"/>
    </physiologicalReaction>
</comment>
<dbReference type="PANTHER" id="PTHR30616:SF2">
    <property type="entry name" value="PURINE NUCLEOSIDE PHOSPHORYLASE LACC1"/>
    <property type="match status" value="1"/>
</dbReference>
<dbReference type="PANTHER" id="PTHR30616">
    <property type="entry name" value="UNCHARACTERIZED PROTEIN YFIH"/>
    <property type="match status" value="1"/>
</dbReference>
<comment type="catalytic activity">
    <reaction evidence="11">
        <text>S-methyl-5'-thioadenosine + phosphate = 5-(methylsulfanyl)-alpha-D-ribose 1-phosphate + adenine</text>
        <dbReference type="Rhea" id="RHEA:11852"/>
        <dbReference type="ChEBI" id="CHEBI:16708"/>
        <dbReference type="ChEBI" id="CHEBI:17509"/>
        <dbReference type="ChEBI" id="CHEBI:43474"/>
        <dbReference type="ChEBI" id="CHEBI:58533"/>
        <dbReference type="EC" id="2.4.2.28"/>
    </reaction>
    <physiologicalReaction direction="left-to-right" evidence="11">
        <dbReference type="Rhea" id="RHEA:11853"/>
    </physiologicalReaction>
</comment>